<feature type="compositionally biased region" description="Polar residues" evidence="1">
    <location>
        <begin position="95"/>
        <end position="104"/>
    </location>
</feature>
<feature type="transmembrane region" description="Helical" evidence="2">
    <location>
        <begin position="63"/>
        <end position="86"/>
    </location>
</feature>
<sequence length="318" mass="35212">MDKQSRTISVKVNGIEAKYEEKKKEKDEFDWMEVDSETPQNVVPFQKTKISSIKQYQKKWSNALIFTVAAAIIIGTMLGMSMLHLLTGEGRTEEATVTASPQPSGTETKEVGTEEKKKEKSKTGNAAALAPITLFFVQGGLYSSEEKGQAAIQEWKENGGAAALKSNGDKYSLVVAIASDEQSVDKLMEQYKKDGISVLKKSWEITDKALLKNDKEFGSFLNKLQSLCTHFVKYASSVQAGGKGDQKEIDAIEKEWKTIEKEGKAMKREDVKKLYTYASIAVQTIKEGKGDKEAVAKLNQVVIDSLLSYEKIVSQKAK</sequence>
<name>A0AA91ZV18_9BACI</name>
<reference evidence="3 4" key="1">
    <citation type="submission" date="2017-09" db="EMBL/GenBank/DDBJ databases">
        <title>Large-scale bioinformatics analysis of Bacillus genomes uncovers conserved roles of natural products in bacterial physiology.</title>
        <authorList>
            <consortium name="Agbiome Team Llc"/>
            <person name="Bleich R.M."/>
            <person name="Grubbs K.J."/>
            <person name="Santa Maria K.C."/>
            <person name="Allen S.E."/>
            <person name="Farag S."/>
            <person name="Shank E.A."/>
            <person name="Bowers A."/>
        </authorList>
    </citation>
    <scope>NUCLEOTIDE SEQUENCE [LARGE SCALE GENOMIC DNA]</scope>
    <source>
        <strain evidence="3 4">AFS092012</strain>
    </source>
</reference>
<dbReference type="EMBL" id="NVOR01000003">
    <property type="protein sequence ID" value="PED84641.1"/>
    <property type="molecule type" value="Genomic_DNA"/>
</dbReference>
<evidence type="ECO:0000313" key="3">
    <source>
        <dbReference type="EMBL" id="PED84641.1"/>
    </source>
</evidence>
<evidence type="ECO:0000256" key="2">
    <source>
        <dbReference type="SAM" id="Phobius"/>
    </source>
</evidence>
<gene>
    <name evidence="3" type="ORF">CON65_00610</name>
</gene>
<evidence type="ECO:0000313" key="4">
    <source>
        <dbReference type="Proteomes" id="UP000221020"/>
    </source>
</evidence>
<feature type="compositionally biased region" description="Basic and acidic residues" evidence="1">
    <location>
        <begin position="107"/>
        <end position="122"/>
    </location>
</feature>
<dbReference type="Proteomes" id="UP000221020">
    <property type="component" value="Unassembled WGS sequence"/>
</dbReference>
<dbReference type="AlphaFoldDB" id="A0AA91ZV18"/>
<evidence type="ECO:0000256" key="1">
    <source>
        <dbReference type="SAM" id="MobiDB-lite"/>
    </source>
</evidence>
<organism evidence="3 4">
    <name type="scientific">Bacillus pseudomycoides</name>
    <dbReference type="NCBI Taxonomy" id="64104"/>
    <lineage>
        <taxon>Bacteria</taxon>
        <taxon>Bacillati</taxon>
        <taxon>Bacillota</taxon>
        <taxon>Bacilli</taxon>
        <taxon>Bacillales</taxon>
        <taxon>Bacillaceae</taxon>
        <taxon>Bacillus</taxon>
        <taxon>Bacillus cereus group</taxon>
    </lineage>
</organism>
<comment type="caution">
    <text evidence="3">The sequence shown here is derived from an EMBL/GenBank/DDBJ whole genome shotgun (WGS) entry which is preliminary data.</text>
</comment>
<keyword evidence="2" id="KW-0812">Transmembrane</keyword>
<keyword evidence="2" id="KW-1133">Transmembrane helix</keyword>
<dbReference type="RefSeq" id="WP_097898109.1">
    <property type="nucleotide sequence ID" value="NZ_NVOR01000003.1"/>
</dbReference>
<keyword evidence="2" id="KW-0472">Membrane</keyword>
<feature type="region of interest" description="Disordered" evidence="1">
    <location>
        <begin position="93"/>
        <end position="124"/>
    </location>
</feature>
<accession>A0AA91ZV18</accession>
<protein>
    <submittedName>
        <fullName evidence="3">Stage II sporulation protein B</fullName>
    </submittedName>
</protein>
<proteinExistence type="predicted"/>